<gene>
    <name evidence="3" type="ORF">QYM36_002587</name>
    <name evidence="2" type="ORF">QYM36_019197</name>
</gene>
<evidence type="ECO:0000313" key="4">
    <source>
        <dbReference type="Proteomes" id="UP001187531"/>
    </source>
</evidence>
<dbReference type="InterPro" id="IPR028108">
    <property type="entry name" value="DUF4505"/>
</dbReference>
<dbReference type="EMBL" id="JAVRJZ010000657">
    <property type="protein sequence ID" value="KAK2702190.1"/>
    <property type="molecule type" value="Genomic_DNA"/>
</dbReference>
<comment type="caution">
    <text evidence="3">The sequence shown here is derived from an EMBL/GenBank/DDBJ whole genome shotgun (WGS) entry which is preliminary data.</text>
</comment>
<sequence>MIMELFLDDARIKNFTSCYKDKTFLKFFFSRIRINETGCHEDFPYISPCGRERNYIRCDDLPIVFTHLIYKDANPYLTYGLAGDDLCVKFNPNELTMYPDSGRVYHPGLEDLNGVGLVCSNLAIEFSKYFEFENGEESLPTHFRWNDEKIILQNTVLSLLEELKRRGRS</sequence>
<keyword evidence="4" id="KW-1185">Reference proteome</keyword>
<name>A0AA88LHQ0_ARTSF</name>
<comment type="similarity">
    <text evidence="1">Belongs to the UPF0598 family.</text>
</comment>
<evidence type="ECO:0000313" key="3">
    <source>
        <dbReference type="EMBL" id="KAK2722085.1"/>
    </source>
</evidence>
<organism evidence="3 4">
    <name type="scientific">Artemia franciscana</name>
    <name type="common">Brine shrimp</name>
    <name type="synonym">Artemia sanfranciscana</name>
    <dbReference type="NCBI Taxonomy" id="6661"/>
    <lineage>
        <taxon>Eukaryota</taxon>
        <taxon>Metazoa</taxon>
        <taxon>Ecdysozoa</taxon>
        <taxon>Arthropoda</taxon>
        <taxon>Crustacea</taxon>
        <taxon>Branchiopoda</taxon>
        <taxon>Anostraca</taxon>
        <taxon>Artemiidae</taxon>
        <taxon>Artemia</taxon>
    </lineage>
</organism>
<proteinExistence type="inferred from homology"/>
<dbReference type="AlphaFoldDB" id="A0AA88LHQ0"/>
<evidence type="ECO:0000256" key="1">
    <source>
        <dbReference type="ARBA" id="ARBA00006322"/>
    </source>
</evidence>
<dbReference type="Pfam" id="PF14956">
    <property type="entry name" value="DUF4505"/>
    <property type="match status" value="1"/>
</dbReference>
<evidence type="ECO:0000313" key="2">
    <source>
        <dbReference type="EMBL" id="KAK2702190.1"/>
    </source>
</evidence>
<dbReference type="EMBL" id="JAVRJZ010000005">
    <property type="protein sequence ID" value="KAK2722085.1"/>
    <property type="molecule type" value="Genomic_DNA"/>
</dbReference>
<reference evidence="3" key="1">
    <citation type="submission" date="2023-07" db="EMBL/GenBank/DDBJ databases">
        <title>Chromosome-level genome assembly of Artemia franciscana.</title>
        <authorList>
            <person name="Jo E."/>
        </authorList>
    </citation>
    <scope>NUCLEOTIDE SEQUENCE</scope>
    <source>
        <tissue evidence="3">Whole body</tissue>
    </source>
</reference>
<protein>
    <submittedName>
        <fullName evidence="3">Uncharacterized protein</fullName>
    </submittedName>
</protein>
<dbReference type="PANTHER" id="PTHR31449">
    <property type="entry name" value="UPF0598 PROTEIN C8ORF82"/>
    <property type="match status" value="1"/>
</dbReference>
<dbReference type="PANTHER" id="PTHR31449:SF3">
    <property type="entry name" value="UPF0598 PROTEIN C8ORF82"/>
    <property type="match status" value="1"/>
</dbReference>
<dbReference type="Proteomes" id="UP001187531">
    <property type="component" value="Unassembled WGS sequence"/>
</dbReference>
<accession>A0AA88LHQ0</accession>